<dbReference type="PROSITE" id="PS51318">
    <property type="entry name" value="TAT"/>
    <property type="match status" value="1"/>
</dbReference>
<keyword evidence="2" id="KW-0813">Transport</keyword>
<sequence length="360" mass="40495">MAEVMQRRSLLRGLAALGLGAGLAGCNRDDPTALNVTILRNTLPPQLINRFRQEFPAQALRLQIKTTPQDIFKQLEVNNSPSQWLSLGGAWLKLAIETRAIKPLDTLPHWANLEPRWQQLVQRNAKGDPDPQGKIWGLPYRWGTTVIAYREDLIQPTGWRPQDWADLWKPELTQKLSLLNQPREVIGLVLKKLGQSYNTANIDQVSGLKPALEQLRQQTRFFASTDYLQSLIMGDTWIAQAWSTDVLPILNRYSNIKAIVPKSGTALWADCWVKSPQTTDTTDGGWLEFWSQAEVANLFSQFSPAISPFLTDFQANGPAKTLLLPNQPTFQTSEVILPLSPSSQAQYDQLWSEVMLQGAQ</sequence>
<keyword evidence="6" id="KW-1185">Reference proteome</keyword>
<dbReference type="EMBL" id="JAVMIP010000011">
    <property type="protein sequence ID" value="MDS3861317.1"/>
    <property type="molecule type" value="Genomic_DNA"/>
</dbReference>
<gene>
    <name evidence="5" type="ORF">RIF25_10910</name>
</gene>
<name>A0AAE4FUA8_9CYAN</name>
<evidence type="ECO:0000256" key="2">
    <source>
        <dbReference type="ARBA" id="ARBA00022448"/>
    </source>
</evidence>
<dbReference type="PANTHER" id="PTHR30222">
    <property type="entry name" value="SPERMIDINE/PUTRESCINE-BINDING PERIPLASMIC PROTEIN"/>
    <property type="match status" value="1"/>
</dbReference>
<evidence type="ECO:0000256" key="1">
    <source>
        <dbReference type="ARBA" id="ARBA00004418"/>
    </source>
</evidence>
<evidence type="ECO:0000313" key="6">
    <source>
        <dbReference type="Proteomes" id="UP001268256"/>
    </source>
</evidence>
<dbReference type="RefSeq" id="WP_322878562.1">
    <property type="nucleotide sequence ID" value="NZ_JAVMIP010000011.1"/>
</dbReference>
<dbReference type="AlphaFoldDB" id="A0AAE4FUA8"/>
<dbReference type="Proteomes" id="UP001268256">
    <property type="component" value="Unassembled WGS sequence"/>
</dbReference>
<dbReference type="Pfam" id="PF13343">
    <property type="entry name" value="SBP_bac_6"/>
    <property type="match status" value="1"/>
</dbReference>
<comment type="subcellular location">
    <subcellularLocation>
        <location evidence="1">Periplasm</location>
    </subcellularLocation>
</comment>
<keyword evidence="4" id="KW-0574">Periplasm</keyword>
<dbReference type="GO" id="GO:0042597">
    <property type="term" value="C:periplasmic space"/>
    <property type="evidence" value="ECO:0007669"/>
    <property type="project" value="UniProtKB-SubCell"/>
</dbReference>
<dbReference type="PRINTS" id="PR00909">
    <property type="entry name" value="SPERMDNBNDNG"/>
</dbReference>
<dbReference type="SUPFAM" id="SSF53850">
    <property type="entry name" value="Periplasmic binding protein-like II"/>
    <property type="match status" value="1"/>
</dbReference>
<dbReference type="Gene3D" id="3.40.190.10">
    <property type="entry name" value="Periplasmic binding protein-like II"/>
    <property type="match status" value="2"/>
</dbReference>
<proteinExistence type="predicted"/>
<organism evidence="5 6">
    <name type="scientific">Pseudocalidococcus azoricus BACA0444</name>
    <dbReference type="NCBI Taxonomy" id="2918990"/>
    <lineage>
        <taxon>Bacteria</taxon>
        <taxon>Bacillati</taxon>
        <taxon>Cyanobacteriota</taxon>
        <taxon>Cyanophyceae</taxon>
        <taxon>Acaryochloridales</taxon>
        <taxon>Thermosynechococcaceae</taxon>
        <taxon>Pseudocalidococcus</taxon>
        <taxon>Pseudocalidococcus azoricus</taxon>
    </lineage>
</organism>
<dbReference type="PROSITE" id="PS51257">
    <property type="entry name" value="PROKAR_LIPOPROTEIN"/>
    <property type="match status" value="1"/>
</dbReference>
<evidence type="ECO:0000256" key="3">
    <source>
        <dbReference type="ARBA" id="ARBA00022729"/>
    </source>
</evidence>
<dbReference type="InterPro" id="IPR006311">
    <property type="entry name" value="TAT_signal"/>
</dbReference>
<comment type="caution">
    <text evidence="5">The sequence shown here is derived from an EMBL/GenBank/DDBJ whole genome shotgun (WGS) entry which is preliminary data.</text>
</comment>
<dbReference type="InterPro" id="IPR001188">
    <property type="entry name" value="Sperm_putr-bd"/>
</dbReference>
<dbReference type="GO" id="GO:0019808">
    <property type="term" value="F:polyamine binding"/>
    <property type="evidence" value="ECO:0007669"/>
    <property type="project" value="InterPro"/>
</dbReference>
<evidence type="ECO:0000313" key="5">
    <source>
        <dbReference type="EMBL" id="MDS3861317.1"/>
    </source>
</evidence>
<protein>
    <submittedName>
        <fullName evidence="5">Extracellular solute-binding protein</fullName>
    </submittedName>
</protein>
<reference evidence="6" key="1">
    <citation type="submission" date="2023-07" db="EMBL/GenBank/DDBJ databases">
        <authorList>
            <person name="Luz R."/>
            <person name="Cordeiro R."/>
            <person name="Fonseca A."/>
            <person name="Goncalves V."/>
        </authorList>
    </citation>
    <scope>NUCLEOTIDE SEQUENCE [LARGE SCALE GENOMIC DNA]</scope>
    <source>
        <strain evidence="6">BACA0444</strain>
    </source>
</reference>
<evidence type="ECO:0000256" key="4">
    <source>
        <dbReference type="ARBA" id="ARBA00022764"/>
    </source>
</evidence>
<dbReference type="GO" id="GO:0015846">
    <property type="term" value="P:polyamine transport"/>
    <property type="evidence" value="ECO:0007669"/>
    <property type="project" value="InterPro"/>
</dbReference>
<dbReference type="PANTHER" id="PTHR30222:SF17">
    <property type="entry name" value="SPERMIDINE_PUTRESCINE-BINDING PERIPLASMIC PROTEIN"/>
    <property type="match status" value="1"/>
</dbReference>
<keyword evidence="3" id="KW-0732">Signal</keyword>
<accession>A0AAE4FUA8</accession>